<proteinExistence type="predicted"/>
<reference evidence="1" key="1">
    <citation type="submission" date="2023-08" db="EMBL/GenBank/DDBJ databases">
        <title>A de novo genome assembly of Solanum verrucosum Schlechtendal, a Mexican diploid species geographically isolated from the other diploid A-genome species in potato relatives.</title>
        <authorList>
            <person name="Hosaka K."/>
        </authorList>
    </citation>
    <scope>NUCLEOTIDE SEQUENCE</scope>
    <source>
        <tissue evidence="1">Young leaves</tissue>
    </source>
</reference>
<gene>
    <name evidence="1" type="ORF">MTR67_010261</name>
</gene>
<evidence type="ECO:0000313" key="1">
    <source>
        <dbReference type="EMBL" id="WMV16876.1"/>
    </source>
</evidence>
<accession>A0AAF0Q4U7</accession>
<keyword evidence="2" id="KW-1185">Reference proteome</keyword>
<organism evidence="1 2">
    <name type="scientific">Solanum verrucosum</name>
    <dbReference type="NCBI Taxonomy" id="315347"/>
    <lineage>
        <taxon>Eukaryota</taxon>
        <taxon>Viridiplantae</taxon>
        <taxon>Streptophyta</taxon>
        <taxon>Embryophyta</taxon>
        <taxon>Tracheophyta</taxon>
        <taxon>Spermatophyta</taxon>
        <taxon>Magnoliopsida</taxon>
        <taxon>eudicotyledons</taxon>
        <taxon>Gunneridae</taxon>
        <taxon>Pentapetalae</taxon>
        <taxon>asterids</taxon>
        <taxon>lamiids</taxon>
        <taxon>Solanales</taxon>
        <taxon>Solanaceae</taxon>
        <taxon>Solanoideae</taxon>
        <taxon>Solaneae</taxon>
        <taxon>Solanum</taxon>
    </lineage>
</organism>
<dbReference type="AlphaFoldDB" id="A0AAF0Q4U7"/>
<name>A0AAF0Q4U7_SOLVR</name>
<protein>
    <submittedName>
        <fullName evidence="1">Uncharacterized protein</fullName>
    </submittedName>
</protein>
<dbReference type="Proteomes" id="UP001234989">
    <property type="component" value="Chromosome 2"/>
</dbReference>
<sequence length="182" mass="20632">MEKCSIFLAGVDELIKEQLLALTGFTQGIFPIRVSCSRYEMQGPLGWYRGEEKNVTLWHGTRSAVQRSLGGSILETVEAGMLLLLGNLLWQLSEEDFFMGDVGAWKKTNALKEMTKGWYTQGRCKLTYYGRYSITESYDAMLGQQRRLKISELIWTARTGDSSTPICRVYLNRTSEMVSNTG</sequence>
<evidence type="ECO:0000313" key="2">
    <source>
        <dbReference type="Proteomes" id="UP001234989"/>
    </source>
</evidence>
<dbReference type="EMBL" id="CP133613">
    <property type="protein sequence ID" value="WMV16876.1"/>
    <property type="molecule type" value="Genomic_DNA"/>
</dbReference>